<organism evidence="3 4">
    <name type="scientific">Saitozyma podzolica</name>
    <dbReference type="NCBI Taxonomy" id="1890683"/>
    <lineage>
        <taxon>Eukaryota</taxon>
        <taxon>Fungi</taxon>
        <taxon>Dikarya</taxon>
        <taxon>Basidiomycota</taxon>
        <taxon>Agaricomycotina</taxon>
        <taxon>Tremellomycetes</taxon>
        <taxon>Tremellales</taxon>
        <taxon>Trimorphomycetaceae</taxon>
        <taxon>Saitozyma</taxon>
    </lineage>
</organism>
<keyword evidence="2" id="KW-1133">Transmembrane helix</keyword>
<gene>
    <name evidence="3" type="ORF">EHS25_002635</name>
</gene>
<sequence length="328" mass="34724">MPVHKLSLPPYPTGEVTWVALAARPINSRVSQSGWVQATPRSTHIALFNISPTQSSSSEAATISGFENATTGQSGPNNINITALQDLPPPTDPGSEYTTNNTARGPERRDSKSNSSTTVEESGSDVEGQPTVLVGVMRICSRPTADEDFTCTSSSQASYHAAFLPLSLGWALLALPTSPPGPVLLLVTATMIILSLFAFAIPLIPFGLLWQRTRQALRLSGRRSVAGDSESTHNLVLHNYPLGQNGSAEDGIDRINLGFLVLSLSTLVLSIASAGVEFAEINRARSTWDPSEASEVGLKWSIGGAAYMLAVFPCVQLQAILAGTTPVI</sequence>
<evidence type="ECO:0000256" key="1">
    <source>
        <dbReference type="SAM" id="MobiDB-lite"/>
    </source>
</evidence>
<protein>
    <submittedName>
        <fullName evidence="3">Uncharacterized protein</fullName>
    </submittedName>
</protein>
<evidence type="ECO:0000256" key="2">
    <source>
        <dbReference type="SAM" id="Phobius"/>
    </source>
</evidence>
<name>A0A427YD38_9TREE</name>
<reference evidence="3 4" key="1">
    <citation type="submission" date="2018-11" db="EMBL/GenBank/DDBJ databases">
        <title>Genome sequence of Saitozyma podzolica DSM 27192.</title>
        <authorList>
            <person name="Aliyu H."/>
            <person name="Gorte O."/>
            <person name="Ochsenreither K."/>
        </authorList>
    </citation>
    <scope>NUCLEOTIDE SEQUENCE [LARGE SCALE GENOMIC DNA]</scope>
    <source>
        <strain evidence="3 4">DSM 27192</strain>
    </source>
</reference>
<dbReference type="EMBL" id="RSCD01000015">
    <property type="protein sequence ID" value="RSH88973.1"/>
    <property type="molecule type" value="Genomic_DNA"/>
</dbReference>
<evidence type="ECO:0000313" key="4">
    <source>
        <dbReference type="Proteomes" id="UP000279259"/>
    </source>
</evidence>
<feature type="transmembrane region" description="Helical" evidence="2">
    <location>
        <begin position="255"/>
        <end position="276"/>
    </location>
</feature>
<dbReference type="Proteomes" id="UP000279259">
    <property type="component" value="Unassembled WGS sequence"/>
</dbReference>
<accession>A0A427YD38</accession>
<keyword evidence="2" id="KW-0812">Transmembrane</keyword>
<dbReference type="AlphaFoldDB" id="A0A427YD38"/>
<dbReference type="OrthoDB" id="2575000at2759"/>
<feature type="region of interest" description="Disordered" evidence="1">
    <location>
        <begin position="67"/>
        <end position="127"/>
    </location>
</feature>
<proteinExistence type="predicted"/>
<keyword evidence="4" id="KW-1185">Reference proteome</keyword>
<keyword evidence="2" id="KW-0472">Membrane</keyword>
<evidence type="ECO:0000313" key="3">
    <source>
        <dbReference type="EMBL" id="RSH88973.1"/>
    </source>
</evidence>
<comment type="caution">
    <text evidence="3">The sequence shown here is derived from an EMBL/GenBank/DDBJ whole genome shotgun (WGS) entry which is preliminary data.</text>
</comment>
<feature type="transmembrane region" description="Helical" evidence="2">
    <location>
        <begin position="183"/>
        <end position="210"/>
    </location>
</feature>
<feature type="compositionally biased region" description="Polar residues" evidence="1">
    <location>
        <begin position="67"/>
        <end position="83"/>
    </location>
</feature>